<keyword evidence="3" id="KW-1185">Reference proteome</keyword>
<dbReference type="AlphaFoldDB" id="A0A366M5P7"/>
<evidence type="ECO:0000256" key="1">
    <source>
        <dbReference type="SAM" id="MobiDB-lite"/>
    </source>
</evidence>
<protein>
    <submittedName>
        <fullName evidence="2">Uncharacterized protein</fullName>
    </submittedName>
</protein>
<sequence length="134" mass="14084">MICIPKLHFAYLPSDTPALAWRGPDGQLHVMVNAAIPARQRLTAVRTLVGQLGDRHHRGDEGNGGVTLPLPIFLAADAVRRTVMRYPTAITARRGVAILATIPAKVTAIGGTLPSPLARPPVTPATARSGVTAT</sequence>
<gene>
    <name evidence="2" type="ORF">DP939_02115</name>
</gene>
<dbReference type="Proteomes" id="UP000253303">
    <property type="component" value="Unassembled WGS sequence"/>
</dbReference>
<accession>A0A366M5P7</accession>
<reference evidence="2 3" key="1">
    <citation type="submission" date="2018-06" db="EMBL/GenBank/DDBJ databases">
        <title>Sphaerisporangium craniellae sp. nov., isolated from a marine sponge in the South China Sea.</title>
        <authorList>
            <person name="Li L."/>
        </authorList>
    </citation>
    <scope>NUCLEOTIDE SEQUENCE [LARGE SCALE GENOMIC DNA]</scope>
    <source>
        <strain evidence="2 3">LHW63015</strain>
    </source>
</reference>
<evidence type="ECO:0000313" key="2">
    <source>
        <dbReference type="EMBL" id="RBQ21525.1"/>
    </source>
</evidence>
<evidence type="ECO:0000313" key="3">
    <source>
        <dbReference type="Proteomes" id="UP000253303"/>
    </source>
</evidence>
<comment type="caution">
    <text evidence="2">The sequence shown here is derived from an EMBL/GenBank/DDBJ whole genome shotgun (WGS) entry which is preliminary data.</text>
</comment>
<feature type="region of interest" description="Disordered" evidence="1">
    <location>
        <begin position="114"/>
        <end position="134"/>
    </location>
</feature>
<organism evidence="2 3">
    <name type="scientific">Spongiactinospora rosea</name>
    <dbReference type="NCBI Taxonomy" id="2248750"/>
    <lineage>
        <taxon>Bacteria</taxon>
        <taxon>Bacillati</taxon>
        <taxon>Actinomycetota</taxon>
        <taxon>Actinomycetes</taxon>
        <taxon>Streptosporangiales</taxon>
        <taxon>Streptosporangiaceae</taxon>
        <taxon>Spongiactinospora</taxon>
    </lineage>
</organism>
<dbReference type="EMBL" id="QMEY01000001">
    <property type="protein sequence ID" value="RBQ21525.1"/>
    <property type="molecule type" value="Genomic_DNA"/>
</dbReference>
<name>A0A366M5P7_9ACTN</name>
<proteinExistence type="predicted"/>